<dbReference type="PANTHER" id="PTHR24096:SF422">
    <property type="entry name" value="BCDNA.GH02901"/>
    <property type="match status" value="1"/>
</dbReference>
<dbReference type="GO" id="GO:0004467">
    <property type="term" value="F:long-chain fatty acid-CoA ligase activity"/>
    <property type="evidence" value="ECO:0007669"/>
    <property type="project" value="TreeGrafter"/>
</dbReference>
<dbReference type="Pfam" id="PF00501">
    <property type="entry name" value="AMP-binding"/>
    <property type="match status" value="1"/>
</dbReference>
<dbReference type="AlphaFoldDB" id="A0A1Y1N111"/>
<evidence type="ECO:0000256" key="2">
    <source>
        <dbReference type="ARBA" id="ARBA00023140"/>
    </source>
</evidence>
<dbReference type="GO" id="GO:0046949">
    <property type="term" value="P:fatty-acyl-CoA biosynthetic process"/>
    <property type="evidence" value="ECO:0007669"/>
    <property type="project" value="TreeGrafter"/>
</dbReference>
<accession>A0A1Y1N111</accession>
<proteinExistence type="predicted"/>
<dbReference type="EMBL" id="GEZM01015492">
    <property type="protein sequence ID" value="JAV91601.1"/>
    <property type="molecule type" value="Transcribed_RNA"/>
</dbReference>
<dbReference type="InterPro" id="IPR000873">
    <property type="entry name" value="AMP-dep_synth/lig_dom"/>
</dbReference>
<organism evidence="4">
    <name type="scientific">Photinus pyralis</name>
    <name type="common">Common eastern firefly</name>
    <name type="synonym">Lampyris pyralis</name>
    <dbReference type="NCBI Taxonomy" id="7054"/>
    <lineage>
        <taxon>Eukaryota</taxon>
        <taxon>Metazoa</taxon>
        <taxon>Ecdysozoa</taxon>
        <taxon>Arthropoda</taxon>
        <taxon>Hexapoda</taxon>
        <taxon>Insecta</taxon>
        <taxon>Pterygota</taxon>
        <taxon>Neoptera</taxon>
        <taxon>Endopterygota</taxon>
        <taxon>Coleoptera</taxon>
        <taxon>Polyphaga</taxon>
        <taxon>Elateriformia</taxon>
        <taxon>Elateroidea</taxon>
        <taxon>Lampyridae</taxon>
        <taxon>Lampyrinae</taxon>
        <taxon>Photinus</taxon>
    </lineage>
</organism>
<dbReference type="InterPro" id="IPR042099">
    <property type="entry name" value="ANL_N_sf"/>
</dbReference>
<feature type="domain" description="AMP-dependent synthetase/ligase" evidence="3">
    <location>
        <begin position="56"/>
        <end position="169"/>
    </location>
</feature>
<evidence type="ECO:0000313" key="4">
    <source>
        <dbReference type="EMBL" id="JAV91601.1"/>
    </source>
</evidence>
<evidence type="ECO:0000256" key="1">
    <source>
        <dbReference type="ARBA" id="ARBA00004275"/>
    </source>
</evidence>
<dbReference type="SUPFAM" id="SSF56801">
    <property type="entry name" value="Acetyl-CoA synthetase-like"/>
    <property type="match status" value="1"/>
</dbReference>
<sequence length="186" mass="21023">MFRFTLRVKTTDLFSSFLKTNNSSSFVRIQRAASAIRCHLPNVNVPALTVPEFIFQNFSKHPHKTALECAETGRRYTFEEVRRKSLNLNKALRQKFHLKQKDIVALVLPNIPEYAICLLGALQAGLRVTTVNPFGTADEIKSQLQDTEAKVIITTCQLGEFADTVVQRLQKQIPIVTIKTEVGIDH</sequence>
<protein>
    <recommendedName>
        <fullName evidence="3">AMP-dependent synthetase/ligase domain-containing protein</fullName>
    </recommendedName>
</protein>
<dbReference type="GO" id="GO:0005777">
    <property type="term" value="C:peroxisome"/>
    <property type="evidence" value="ECO:0007669"/>
    <property type="project" value="UniProtKB-SubCell"/>
</dbReference>
<dbReference type="PANTHER" id="PTHR24096">
    <property type="entry name" value="LONG-CHAIN-FATTY-ACID--COA LIGASE"/>
    <property type="match status" value="1"/>
</dbReference>
<reference evidence="4" key="1">
    <citation type="journal article" date="2016" name="Sci. Rep.">
        <title>Molecular characterization of firefly nuptial gifts: a multi-omics approach sheds light on postcopulatory sexual selection.</title>
        <authorList>
            <person name="Al-Wathiqui N."/>
            <person name="Fallon T.R."/>
            <person name="South A."/>
            <person name="Weng J.K."/>
            <person name="Lewis S.M."/>
        </authorList>
    </citation>
    <scope>NUCLEOTIDE SEQUENCE</scope>
</reference>
<name>A0A1Y1N111_PHOPY</name>
<keyword evidence="2" id="KW-0576">Peroxisome</keyword>
<evidence type="ECO:0000259" key="3">
    <source>
        <dbReference type="Pfam" id="PF00501"/>
    </source>
</evidence>
<dbReference type="Gene3D" id="3.40.50.12780">
    <property type="entry name" value="N-terminal domain of ligase-like"/>
    <property type="match status" value="1"/>
</dbReference>
<comment type="subcellular location">
    <subcellularLocation>
        <location evidence="1">Peroxisome</location>
    </subcellularLocation>
</comment>